<dbReference type="NCBIfam" id="TIGR01549">
    <property type="entry name" value="HAD-SF-IA-v1"/>
    <property type="match status" value="1"/>
</dbReference>
<name>A0A1I1B4K6_9CLOT</name>
<dbReference type="EMBL" id="FOKI01000065">
    <property type="protein sequence ID" value="SFB45275.1"/>
    <property type="molecule type" value="Genomic_DNA"/>
</dbReference>
<dbReference type="SFLD" id="SFLDG01135">
    <property type="entry name" value="C1.5.6:_HAD__Beta-PGM__Phospha"/>
    <property type="match status" value="1"/>
</dbReference>
<dbReference type="Proteomes" id="UP000198619">
    <property type="component" value="Unassembled WGS sequence"/>
</dbReference>
<protein>
    <submittedName>
        <fullName evidence="1">Haloacid dehalogenase superfamily, subfamily IA, variant 3 with third motif having DD or ED/haloacid dehalogenase superfamily, subfamily IA, variant 1 with third motif having Dx(3-4)D or Dx(3-4)E</fullName>
    </submittedName>
</protein>
<dbReference type="PANTHER" id="PTHR18901">
    <property type="entry name" value="2-DEOXYGLUCOSE-6-PHOSPHATE PHOSPHATASE 2"/>
    <property type="match status" value="1"/>
</dbReference>
<dbReference type="PRINTS" id="PR00413">
    <property type="entry name" value="HADHALOGNASE"/>
</dbReference>
<dbReference type="SUPFAM" id="SSF56784">
    <property type="entry name" value="HAD-like"/>
    <property type="match status" value="1"/>
</dbReference>
<dbReference type="Gene3D" id="1.10.150.240">
    <property type="entry name" value="Putative phosphatase, domain 2"/>
    <property type="match status" value="1"/>
</dbReference>
<dbReference type="Gene3D" id="3.40.50.1000">
    <property type="entry name" value="HAD superfamily/HAD-like"/>
    <property type="match status" value="1"/>
</dbReference>
<dbReference type="InterPro" id="IPR023214">
    <property type="entry name" value="HAD_sf"/>
</dbReference>
<dbReference type="OrthoDB" id="9797743at2"/>
<dbReference type="SFLD" id="SFLDS00003">
    <property type="entry name" value="Haloacid_Dehalogenase"/>
    <property type="match status" value="1"/>
</dbReference>
<keyword evidence="2" id="KW-1185">Reference proteome</keyword>
<gene>
    <name evidence="1" type="ORF">SAMN04488528_10651</name>
</gene>
<dbReference type="AlphaFoldDB" id="A0A1I1B4K6"/>
<sequence>MLKDIKAAIFDMDGTLVDSMWIWDKLDKNFLEKRGIKYDENLKHSIGHLSFQGTVKYFKEHFKLEESEKEISDIFNNMAYDEYKNNVTLKSGAKEFLQMLKEKGIKIGLATSNSIDLLEVTLKANGIYEYFDAITITDEVSKGKNCPDVYLLSAKKLGVNPCDCVVFEDILPAIQGAKLANMKVVAVYDKHSDPHRDEIIKEAHKHINCYSEINEAV</sequence>
<accession>A0A1I1B4K6</accession>
<dbReference type="RefSeq" id="WP_090043214.1">
    <property type="nucleotide sequence ID" value="NZ_FOKI01000065.1"/>
</dbReference>
<dbReference type="NCBIfam" id="TIGR01509">
    <property type="entry name" value="HAD-SF-IA-v3"/>
    <property type="match status" value="1"/>
</dbReference>
<dbReference type="PANTHER" id="PTHR18901:SF38">
    <property type="entry name" value="PSEUDOURIDINE-5'-PHOSPHATASE"/>
    <property type="match status" value="1"/>
</dbReference>
<dbReference type="GO" id="GO:0016791">
    <property type="term" value="F:phosphatase activity"/>
    <property type="evidence" value="ECO:0007669"/>
    <property type="project" value="TreeGrafter"/>
</dbReference>
<dbReference type="CDD" id="cd07505">
    <property type="entry name" value="HAD_BPGM-like"/>
    <property type="match status" value="1"/>
</dbReference>
<dbReference type="InterPro" id="IPR036412">
    <property type="entry name" value="HAD-like_sf"/>
</dbReference>
<dbReference type="SFLD" id="SFLDG01129">
    <property type="entry name" value="C1.5:_HAD__Beta-PGM__Phosphata"/>
    <property type="match status" value="1"/>
</dbReference>
<evidence type="ECO:0000313" key="2">
    <source>
        <dbReference type="Proteomes" id="UP000198619"/>
    </source>
</evidence>
<dbReference type="Pfam" id="PF00702">
    <property type="entry name" value="Hydrolase"/>
    <property type="match status" value="1"/>
</dbReference>
<dbReference type="STRING" id="84698.SAMN04488528_10651"/>
<reference evidence="1 2" key="1">
    <citation type="submission" date="2016-10" db="EMBL/GenBank/DDBJ databases">
        <authorList>
            <person name="de Groot N.N."/>
        </authorList>
    </citation>
    <scope>NUCLEOTIDE SEQUENCE [LARGE SCALE GENOMIC DNA]</scope>
    <source>
        <strain evidence="1 2">DSM 12271</strain>
    </source>
</reference>
<proteinExistence type="predicted"/>
<evidence type="ECO:0000313" key="1">
    <source>
        <dbReference type="EMBL" id="SFB45275.1"/>
    </source>
</evidence>
<organism evidence="1 2">
    <name type="scientific">Clostridium frigidicarnis</name>
    <dbReference type="NCBI Taxonomy" id="84698"/>
    <lineage>
        <taxon>Bacteria</taxon>
        <taxon>Bacillati</taxon>
        <taxon>Bacillota</taxon>
        <taxon>Clostridia</taxon>
        <taxon>Eubacteriales</taxon>
        <taxon>Clostridiaceae</taxon>
        <taxon>Clostridium</taxon>
    </lineage>
</organism>
<dbReference type="InterPro" id="IPR023198">
    <property type="entry name" value="PGP-like_dom2"/>
</dbReference>
<dbReference type="InterPro" id="IPR006439">
    <property type="entry name" value="HAD-SF_hydro_IA"/>
</dbReference>